<feature type="compositionally biased region" description="Low complexity" evidence="1">
    <location>
        <begin position="191"/>
        <end position="201"/>
    </location>
</feature>
<sequence>MKFTLAVVAAAASAALAAPQASSANPHTTAANPHATDAAANPHATAAQEPDIKIPYGPSNALWTLQPADPTAWAVLAAPGVFNQTAHFAIKDADKAMATFAPPQPFVGFEFWGYQRSDGGIYMLTIDGKPTARIDVYNKTAGPDDVPVLLYSNVHLERKHHIVQIQNLVDPRVHKAGQFNIDHVVVTAAADAPRTETEPTAPSTPAPSTPSSPSSVPAPSSPSSTPISNPPATSNNANTDGSTGQEPGSGAGALVAPSALLSLLVAGALALF</sequence>
<dbReference type="InParanoid" id="A0A165DS18"/>
<keyword evidence="2" id="KW-0732">Signal</keyword>
<feature type="chain" id="PRO_5007856778" description="Concanavalin A-like lectin/glucanase" evidence="2">
    <location>
        <begin position="18"/>
        <end position="272"/>
    </location>
</feature>
<evidence type="ECO:0000256" key="1">
    <source>
        <dbReference type="SAM" id="MobiDB-lite"/>
    </source>
</evidence>
<dbReference type="Proteomes" id="UP000077266">
    <property type="component" value="Unassembled WGS sequence"/>
</dbReference>
<keyword evidence="4" id="KW-1185">Reference proteome</keyword>
<dbReference type="EMBL" id="KV426195">
    <property type="protein sequence ID" value="KZV85227.1"/>
    <property type="molecule type" value="Genomic_DNA"/>
</dbReference>
<feature type="region of interest" description="Disordered" evidence="1">
    <location>
        <begin position="191"/>
        <end position="251"/>
    </location>
</feature>
<feature type="region of interest" description="Disordered" evidence="1">
    <location>
        <begin position="19"/>
        <end position="46"/>
    </location>
</feature>
<evidence type="ECO:0000256" key="2">
    <source>
        <dbReference type="SAM" id="SignalP"/>
    </source>
</evidence>
<gene>
    <name evidence="3" type="ORF">EXIGLDRAFT_726346</name>
</gene>
<reference evidence="3 4" key="1">
    <citation type="journal article" date="2016" name="Mol. Biol. Evol.">
        <title>Comparative Genomics of Early-Diverging Mushroom-Forming Fungi Provides Insights into the Origins of Lignocellulose Decay Capabilities.</title>
        <authorList>
            <person name="Nagy L.G."/>
            <person name="Riley R."/>
            <person name="Tritt A."/>
            <person name="Adam C."/>
            <person name="Daum C."/>
            <person name="Floudas D."/>
            <person name="Sun H."/>
            <person name="Yadav J.S."/>
            <person name="Pangilinan J."/>
            <person name="Larsson K.H."/>
            <person name="Matsuura K."/>
            <person name="Barry K."/>
            <person name="Labutti K."/>
            <person name="Kuo R."/>
            <person name="Ohm R.A."/>
            <person name="Bhattacharya S.S."/>
            <person name="Shirouzu T."/>
            <person name="Yoshinaga Y."/>
            <person name="Martin F.M."/>
            <person name="Grigoriev I.V."/>
            <person name="Hibbett D.S."/>
        </authorList>
    </citation>
    <scope>NUCLEOTIDE SEQUENCE [LARGE SCALE GENOMIC DNA]</scope>
    <source>
        <strain evidence="3 4">HHB12029</strain>
    </source>
</reference>
<protein>
    <recommendedName>
        <fullName evidence="5">Concanavalin A-like lectin/glucanase</fullName>
    </recommendedName>
</protein>
<feature type="compositionally biased region" description="Low complexity" evidence="1">
    <location>
        <begin position="211"/>
        <end position="239"/>
    </location>
</feature>
<dbReference type="OrthoDB" id="3252403at2759"/>
<name>A0A165DS18_EXIGL</name>
<evidence type="ECO:0008006" key="5">
    <source>
        <dbReference type="Google" id="ProtNLM"/>
    </source>
</evidence>
<organism evidence="3 4">
    <name type="scientific">Exidia glandulosa HHB12029</name>
    <dbReference type="NCBI Taxonomy" id="1314781"/>
    <lineage>
        <taxon>Eukaryota</taxon>
        <taxon>Fungi</taxon>
        <taxon>Dikarya</taxon>
        <taxon>Basidiomycota</taxon>
        <taxon>Agaricomycotina</taxon>
        <taxon>Agaricomycetes</taxon>
        <taxon>Auriculariales</taxon>
        <taxon>Exidiaceae</taxon>
        <taxon>Exidia</taxon>
    </lineage>
</organism>
<evidence type="ECO:0000313" key="4">
    <source>
        <dbReference type="Proteomes" id="UP000077266"/>
    </source>
</evidence>
<proteinExistence type="predicted"/>
<dbReference type="AlphaFoldDB" id="A0A165DS18"/>
<evidence type="ECO:0000313" key="3">
    <source>
        <dbReference type="EMBL" id="KZV85227.1"/>
    </source>
</evidence>
<feature type="signal peptide" evidence="2">
    <location>
        <begin position="1"/>
        <end position="17"/>
    </location>
</feature>
<accession>A0A165DS18</accession>